<sequence length="200" mass="22413">MHMAKSIQKELNRENLLNQGVALFIEQGYHGTGLQEILDAVSVPKGSFYNYFGSKEDFGAEVIQHYIDPFIVRLSTHLSKTDTDALNAIRRYFDELIVELENNQFKGGCLLGNLMGEIGSTNDVCQQSLQSAIRRYRDLLQSGLANAQQQGTVRSDKSSEAMADLLINAWQGALLRMQIEKSSAPVKQCCQDLLEDYFKA</sequence>
<dbReference type="InterPro" id="IPR011075">
    <property type="entry name" value="TetR_C"/>
</dbReference>
<feature type="DNA-binding region" description="H-T-H motif" evidence="4">
    <location>
        <begin position="33"/>
        <end position="52"/>
    </location>
</feature>
<dbReference type="SUPFAM" id="SSF48498">
    <property type="entry name" value="Tetracyclin repressor-like, C-terminal domain"/>
    <property type="match status" value="1"/>
</dbReference>
<dbReference type="PANTHER" id="PTHR47506">
    <property type="entry name" value="TRANSCRIPTIONAL REGULATORY PROTEIN"/>
    <property type="match status" value="1"/>
</dbReference>
<dbReference type="PRINTS" id="PR00455">
    <property type="entry name" value="HTHTETR"/>
</dbReference>
<evidence type="ECO:0000313" key="6">
    <source>
        <dbReference type="EMBL" id="PTQ78906.1"/>
    </source>
</evidence>
<dbReference type="Proteomes" id="UP000198814">
    <property type="component" value="Unassembled WGS sequence"/>
</dbReference>
<evidence type="ECO:0000259" key="5">
    <source>
        <dbReference type="PROSITE" id="PS50977"/>
    </source>
</evidence>
<dbReference type="Proteomes" id="UP000244128">
    <property type="component" value="Unassembled WGS sequence"/>
</dbReference>
<dbReference type="Gene3D" id="1.10.357.10">
    <property type="entry name" value="Tetracycline Repressor, domain 2"/>
    <property type="match status" value="1"/>
</dbReference>
<evidence type="ECO:0000256" key="4">
    <source>
        <dbReference type="PROSITE-ProRule" id="PRU00335"/>
    </source>
</evidence>
<evidence type="ECO:0000313" key="8">
    <source>
        <dbReference type="Proteomes" id="UP000198814"/>
    </source>
</evidence>
<dbReference type="GO" id="GO:0003677">
    <property type="term" value="F:DNA binding"/>
    <property type="evidence" value="ECO:0007669"/>
    <property type="project" value="UniProtKB-UniRule"/>
</dbReference>
<dbReference type="InterPro" id="IPR001647">
    <property type="entry name" value="HTH_TetR"/>
</dbReference>
<reference evidence="6 9" key="3">
    <citation type="submission" date="2018-04" db="EMBL/GenBank/DDBJ databases">
        <title>Active sludge and wastewater microbial communities from Klosterneuburg, Austria.</title>
        <authorList>
            <person name="Wagner M."/>
        </authorList>
    </citation>
    <scope>NUCLEOTIDE SEQUENCE [LARGE SCALE GENOMIC DNA]</scope>
    <source>
        <strain evidence="6 9">Nm49</strain>
    </source>
</reference>
<dbReference type="Pfam" id="PF00440">
    <property type="entry name" value="TetR_N"/>
    <property type="match status" value="1"/>
</dbReference>
<protein>
    <submittedName>
        <fullName evidence="6">TetR family transcriptional regulator</fullName>
    </submittedName>
    <submittedName>
        <fullName evidence="7">Transcriptional regulator, TetR family</fullName>
    </submittedName>
</protein>
<keyword evidence="2 4" id="KW-0238">DNA-binding</keyword>
<keyword evidence="1" id="KW-0805">Transcription regulation</keyword>
<gene>
    <name evidence="6" type="ORF">C8R26_101222</name>
    <name evidence="7" type="ORF">SAMN05216333_14220</name>
</gene>
<accession>A0A1H8UYS6</accession>
<dbReference type="PANTHER" id="PTHR47506:SF6">
    <property type="entry name" value="HTH-TYPE TRANSCRIPTIONAL REPRESSOR NEMR"/>
    <property type="match status" value="1"/>
</dbReference>
<dbReference type="STRING" id="42354.SAMN05216333_14220"/>
<evidence type="ECO:0000256" key="3">
    <source>
        <dbReference type="ARBA" id="ARBA00023163"/>
    </source>
</evidence>
<dbReference type="SUPFAM" id="SSF46689">
    <property type="entry name" value="Homeodomain-like"/>
    <property type="match status" value="1"/>
</dbReference>
<dbReference type="InterPro" id="IPR009057">
    <property type="entry name" value="Homeodomain-like_sf"/>
</dbReference>
<evidence type="ECO:0000313" key="7">
    <source>
        <dbReference type="EMBL" id="SEP08306.1"/>
    </source>
</evidence>
<dbReference type="EMBL" id="QAOI01000001">
    <property type="protein sequence ID" value="PTQ78906.1"/>
    <property type="molecule type" value="Genomic_DNA"/>
</dbReference>
<keyword evidence="8" id="KW-1185">Reference proteome</keyword>
<reference evidence="7" key="2">
    <citation type="submission" date="2016-10" db="EMBL/GenBank/DDBJ databases">
        <authorList>
            <person name="de Groot N.N."/>
        </authorList>
    </citation>
    <scope>NUCLEOTIDE SEQUENCE [LARGE SCALE GENOMIC DNA]</scope>
    <source>
        <strain evidence="7">Nm76</strain>
    </source>
</reference>
<evidence type="ECO:0000256" key="1">
    <source>
        <dbReference type="ARBA" id="ARBA00023015"/>
    </source>
</evidence>
<dbReference type="EMBL" id="FODO01000042">
    <property type="protein sequence ID" value="SEP08306.1"/>
    <property type="molecule type" value="Genomic_DNA"/>
</dbReference>
<evidence type="ECO:0000256" key="2">
    <source>
        <dbReference type="ARBA" id="ARBA00023125"/>
    </source>
</evidence>
<proteinExistence type="predicted"/>
<dbReference type="InterPro" id="IPR036271">
    <property type="entry name" value="Tet_transcr_reg_TetR-rel_C_sf"/>
</dbReference>
<dbReference type="Pfam" id="PF16925">
    <property type="entry name" value="TetR_C_13"/>
    <property type="match status" value="1"/>
</dbReference>
<feature type="domain" description="HTH tetR-type" evidence="5">
    <location>
        <begin position="10"/>
        <end position="70"/>
    </location>
</feature>
<organism evidence="7 8">
    <name type="scientific">Nitrosomonas oligotropha</name>
    <dbReference type="NCBI Taxonomy" id="42354"/>
    <lineage>
        <taxon>Bacteria</taxon>
        <taxon>Pseudomonadati</taxon>
        <taxon>Pseudomonadota</taxon>
        <taxon>Betaproteobacteria</taxon>
        <taxon>Nitrosomonadales</taxon>
        <taxon>Nitrosomonadaceae</taxon>
        <taxon>Nitrosomonas</taxon>
    </lineage>
</organism>
<reference evidence="8" key="1">
    <citation type="submission" date="2016-10" db="EMBL/GenBank/DDBJ databases">
        <authorList>
            <person name="Varghese N."/>
            <person name="Submissions S."/>
        </authorList>
    </citation>
    <scope>NUCLEOTIDE SEQUENCE [LARGE SCALE GENOMIC DNA]</scope>
    <source>
        <strain evidence="8">Nm76</strain>
    </source>
</reference>
<dbReference type="AlphaFoldDB" id="A0A1H8UYS6"/>
<keyword evidence="3" id="KW-0804">Transcription</keyword>
<evidence type="ECO:0000313" key="9">
    <source>
        <dbReference type="Proteomes" id="UP000244128"/>
    </source>
</evidence>
<name>A0A1H8UYS6_9PROT</name>
<dbReference type="PROSITE" id="PS50977">
    <property type="entry name" value="HTH_TETR_2"/>
    <property type="match status" value="1"/>
</dbReference>